<evidence type="ECO:0000313" key="2">
    <source>
        <dbReference type="Proteomes" id="UP000504606"/>
    </source>
</evidence>
<feature type="region of interest" description="Disordered" evidence="1">
    <location>
        <begin position="1"/>
        <end position="53"/>
    </location>
</feature>
<dbReference type="KEGG" id="foc:113213147"/>
<evidence type="ECO:0000256" key="1">
    <source>
        <dbReference type="SAM" id="MobiDB-lite"/>
    </source>
</evidence>
<proteinExistence type="predicted"/>
<feature type="compositionally biased region" description="Basic and acidic residues" evidence="1">
    <location>
        <begin position="14"/>
        <end position="27"/>
    </location>
</feature>
<dbReference type="PANTHER" id="PTHR16524:SF2">
    <property type="entry name" value="CELL DEATH REGULATOR AVEN"/>
    <property type="match status" value="1"/>
</dbReference>
<keyword evidence="2" id="KW-1185">Reference proteome</keyword>
<gene>
    <name evidence="3" type="primary">LOC113213147</name>
</gene>
<sequence length="316" mass="35748">MDDFNAKKSRASKMRQDKYRDRPKKPVDSGSKGGKGDSKEVKQDKTFQQTDVSEVQTTKNIALAEENVPSFSKRKLVSNWDRYEEPVHVGRFEEDVDAIGAHFEELLSVPISGGHLKMKHEHEWEKEKSELQMPWFQLNIQGVEQNLSTISFCKRQNLPQNIFSENQLQRMVVRAKRNATSLAEVNASILKVQNLHVGNSVSNQVDIKDKSILKDPSVIDIKRPLHHMEFPEVKESDNLENQDLDDILALHESSSNSSLMTTIKPTVEVPSKEEADSSNIIKEIPTLAPSDTSVNTTNTTQPTVSLDDWLDSILDD</sequence>
<dbReference type="PANTHER" id="PTHR16524">
    <property type="entry name" value="CELL DEATH REGULATOR AVEN"/>
    <property type="match status" value="1"/>
</dbReference>
<dbReference type="AlphaFoldDB" id="A0A6J1T4N2"/>
<dbReference type="InterPro" id="IPR026187">
    <property type="entry name" value="Aven"/>
</dbReference>
<feature type="compositionally biased region" description="Basic and acidic residues" evidence="1">
    <location>
        <begin position="34"/>
        <end position="45"/>
    </location>
</feature>
<protein>
    <submittedName>
        <fullName evidence="3">Uncharacterized protein LOC113213147</fullName>
    </submittedName>
</protein>
<dbReference type="RefSeq" id="XP_026287902.1">
    <property type="nucleotide sequence ID" value="XM_026432117.2"/>
</dbReference>
<dbReference type="OrthoDB" id="6338233at2759"/>
<accession>A0A6J1T4N2</accession>
<organism evidence="2 3">
    <name type="scientific">Frankliniella occidentalis</name>
    <name type="common">Western flower thrips</name>
    <name type="synonym">Euthrips occidentalis</name>
    <dbReference type="NCBI Taxonomy" id="133901"/>
    <lineage>
        <taxon>Eukaryota</taxon>
        <taxon>Metazoa</taxon>
        <taxon>Ecdysozoa</taxon>
        <taxon>Arthropoda</taxon>
        <taxon>Hexapoda</taxon>
        <taxon>Insecta</taxon>
        <taxon>Pterygota</taxon>
        <taxon>Neoptera</taxon>
        <taxon>Paraneoptera</taxon>
        <taxon>Thysanoptera</taxon>
        <taxon>Terebrantia</taxon>
        <taxon>Thripoidea</taxon>
        <taxon>Thripidae</taxon>
        <taxon>Frankliniella</taxon>
    </lineage>
</organism>
<name>A0A6J1T4N2_FRAOC</name>
<reference evidence="3" key="1">
    <citation type="submission" date="2025-08" db="UniProtKB">
        <authorList>
            <consortium name="RefSeq"/>
        </authorList>
    </citation>
    <scope>IDENTIFICATION</scope>
    <source>
        <tissue evidence="3">Whole organism</tissue>
    </source>
</reference>
<dbReference type="GeneID" id="113213147"/>
<evidence type="ECO:0000313" key="3">
    <source>
        <dbReference type="RefSeq" id="XP_026287902.1"/>
    </source>
</evidence>
<dbReference type="GO" id="GO:0010972">
    <property type="term" value="P:negative regulation of G2/M transition of mitotic cell cycle"/>
    <property type="evidence" value="ECO:0007669"/>
    <property type="project" value="TreeGrafter"/>
</dbReference>
<dbReference type="Proteomes" id="UP000504606">
    <property type="component" value="Unplaced"/>
</dbReference>